<evidence type="ECO:0000313" key="2">
    <source>
        <dbReference type="EMBL" id="GAH76009.1"/>
    </source>
</evidence>
<protein>
    <submittedName>
        <fullName evidence="2">Uncharacterized protein</fullName>
    </submittedName>
</protein>
<comment type="caution">
    <text evidence="2">The sequence shown here is derived from an EMBL/GenBank/DDBJ whole genome shotgun (WGS) entry which is preliminary data.</text>
</comment>
<feature type="transmembrane region" description="Helical" evidence="1">
    <location>
        <begin position="60"/>
        <end position="81"/>
    </location>
</feature>
<dbReference type="EMBL" id="BARU01027719">
    <property type="protein sequence ID" value="GAH76009.1"/>
    <property type="molecule type" value="Genomic_DNA"/>
</dbReference>
<sequence>MVFPEVVVFVLLGLLGGFTFILVEVAKKWDDLVTFFAFRRYTLGAIVGYIYHIGYSTWTLPNSVMCFVSGYMGVHFINALVRRYDEFK</sequence>
<gene>
    <name evidence="2" type="ORF">S03H2_44342</name>
</gene>
<dbReference type="AlphaFoldDB" id="X1JCF0"/>
<evidence type="ECO:0000256" key="1">
    <source>
        <dbReference type="SAM" id="Phobius"/>
    </source>
</evidence>
<keyword evidence="1" id="KW-1133">Transmembrane helix</keyword>
<keyword evidence="1" id="KW-0472">Membrane</keyword>
<organism evidence="2">
    <name type="scientific">marine sediment metagenome</name>
    <dbReference type="NCBI Taxonomy" id="412755"/>
    <lineage>
        <taxon>unclassified sequences</taxon>
        <taxon>metagenomes</taxon>
        <taxon>ecological metagenomes</taxon>
    </lineage>
</organism>
<accession>X1JCF0</accession>
<proteinExistence type="predicted"/>
<reference evidence="2" key="1">
    <citation type="journal article" date="2014" name="Front. Microbiol.">
        <title>High frequency of phylogenetically diverse reductive dehalogenase-homologous genes in deep subseafloor sedimentary metagenomes.</title>
        <authorList>
            <person name="Kawai M."/>
            <person name="Futagami T."/>
            <person name="Toyoda A."/>
            <person name="Takaki Y."/>
            <person name="Nishi S."/>
            <person name="Hori S."/>
            <person name="Arai W."/>
            <person name="Tsubouchi T."/>
            <person name="Morono Y."/>
            <person name="Uchiyama I."/>
            <person name="Ito T."/>
            <person name="Fujiyama A."/>
            <person name="Inagaki F."/>
            <person name="Takami H."/>
        </authorList>
    </citation>
    <scope>NUCLEOTIDE SEQUENCE</scope>
    <source>
        <strain evidence="2">Expedition CK06-06</strain>
    </source>
</reference>
<keyword evidence="1" id="KW-0812">Transmembrane</keyword>
<feature type="transmembrane region" description="Helical" evidence="1">
    <location>
        <begin position="6"/>
        <end position="26"/>
    </location>
</feature>
<feature type="transmembrane region" description="Helical" evidence="1">
    <location>
        <begin position="38"/>
        <end position="54"/>
    </location>
</feature>
<name>X1JCF0_9ZZZZ</name>